<evidence type="ECO:0000313" key="6">
    <source>
        <dbReference type="EMBL" id="GGI08127.1"/>
    </source>
</evidence>
<dbReference type="CDD" id="cd03786">
    <property type="entry name" value="GTB_UDP-GlcNAc_2-Epimerase"/>
    <property type="match status" value="1"/>
</dbReference>
<evidence type="ECO:0000256" key="4">
    <source>
        <dbReference type="RuleBase" id="RU003513"/>
    </source>
</evidence>
<dbReference type="SUPFAM" id="SSF53756">
    <property type="entry name" value="UDP-Glycosyltransferase/glycogen phosphorylase"/>
    <property type="match status" value="1"/>
</dbReference>
<comment type="caution">
    <text evidence="6">The sequence shown here is derived from an EMBL/GenBank/DDBJ whole genome shotgun (WGS) entry which is preliminary data.</text>
</comment>
<accession>A0ABQ2B8S2</accession>
<evidence type="ECO:0000259" key="5">
    <source>
        <dbReference type="Pfam" id="PF02350"/>
    </source>
</evidence>
<sequence length="460" mass="49369">MPLPVSPEILVVLGTRPEAIKLFPLIQLLQDHPRLRPVVVSTGQHKELVEYVLETAGCEITADLGVGRPGLGLNQLTAAVVSGLDDFVTGRYGPPPNHISGRVTRDHYPAACVVHGDTSSASAAAVAAFHLRIPVAHVEAGLRTGTTLSPFPEELNRQLIGRIASFHAAPTRANVQNLVREGVDIGRTFVTGNTGIDALQWSAARQVPYDRPELEWLEDDTTSRVVTVTAHRRENWGEGIADIARAVRRLTETHPDVRFVVPVHPNPAVAQTVRAELDDVPAVTLTSPMEYRPFARLLARSTLVLTDSGGIQEEAPAFGVPVLVARSTTERSEGVEAGTLELVGTDRDRIVAAATRVLDDPEARAAFSRQPNPYGDGHAADRIVAALEHLVFNTPVPRTSGPGFVRSEVLEWAGFHRTDAVDGPTFERESVTTGHEPADLEGVVIQPLTADGPPDTDGGA</sequence>
<dbReference type="Proteomes" id="UP000632535">
    <property type="component" value="Unassembled WGS sequence"/>
</dbReference>
<comment type="similarity">
    <text evidence="2 4">Belongs to the UDP-N-acetylglucosamine 2-epimerase family.</text>
</comment>
<dbReference type="PANTHER" id="PTHR43174">
    <property type="entry name" value="UDP-N-ACETYLGLUCOSAMINE 2-EPIMERASE"/>
    <property type="match status" value="1"/>
</dbReference>
<dbReference type="InterPro" id="IPR003331">
    <property type="entry name" value="UDP_GlcNAc_Epimerase_2_dom"/>
</dbReference>
<evidence type="ECO:0000256" key="3">
    <source>
        <dbReference type="ARBA" id="ARBA00038858"/>
    </source>
</evidence>
<protein>
    <recommendedName>
        <fullName evidence="3">UDP-N-acetylglucosamine 2-epimerase (non-hydrolyzing)</fullName>
        <ecNumber evidence="3">5.1.3.14</ecNumber>
    </recommendedName>
</protein>
<dbReference type="NCBIfam" id="TIGR00236">
    <property type="entry name" value="wecB"/>
    <property type="match status" value="1"/>
</dbReference>
<proteinExistence type="inferred from homology"/>
<organism evidence="6 7">
    <name type="scientific">Isoptericola cucumis</name>
    <dbReference type="NCBI Taxonomy" id="1776856"/>
    <lineage>
        <taxon>Bacteria</taxon>
        <taxon>Bacillati</taxon>
        <taxon>Actinomycetota</taxon>
        <taxon>Actinomycetes</taxon>
        <taxon>Micrococcales</taxon>
        <taxon>Promicromonosporaceae</taxon>
        <taxon>Isoptericola</taxon>
    </lineage>
</organism>
<dbReference type="Gene3D" id="3.40.50.2000">
    <property type="entry name" value="Glycogen Phosphorylase B"/>
    <property type="match status" value="2"/>
</dbReference>
<reference evidence="7" key="1">
    <citation type="journal article" date="2019" name="Int. J. Syst. Evol. Microbiol.">
        <title>The Global Catalogue of Microorganisms (GCM) 10K type strain sequencing project: providing services to taxonomists for standard genome sequencing and annotation.</title>
        <authorList>
            <consortium name="The Broad Institute Genomics Platform"/>
            <consortium name="The Broad Institute Genome Sequencing Center for Infectious Disease"/>
            <person name="Wu L."/>
            <person name="Ma J."/>
        </authorList>
    </citation>
    <scope>NUCLEOTIDE SEQUENCE [LARGE SCALE GENOMIC DNA]</scope>
    <source>
        <strain evidence="7">CCM 8653</strain>
    </source>
</reference>
<evidence type="ECO:0000313" key="7">
    <source>
        <dbReference type="Proteomes" id="UP000632535"/>
    </source>
</evidence>
<name>A0ABQ2B8S2_9MICO</name>
<dbReference type="Pfam" id="PF02350">
    <property type="entry name" value="Epimerase_2"/>
    <property type="match status" value="1"/>
</dbReference>
<evidence type="ECO:0000256" key="1">
    <source>
        <dbReference type="ARBA" id="ARBA00023235"/>
    </source>
</evidence>
<keyword evidence="7" id="KW-1185">Reference proteome</keyword>
<keyword evidence="1 4" id="KW-0413">Isomerase</keyword>
<gene>
    <name evidence="6" type="primary">wecB</name>
    <name evidence="6" type="ORF">GCM10007368_19600</name>
</gene>
<dbReference type="PANTHER" id="PTHR43174:SF2">
    <property type="entry name" value="UDP-N-ACETYLGLUCOSAMINE 2-EPIMERASE"/>
    <property type="match status" value="1"/>
</dbReference>
<dbReference type="EMBL" id="BMDG01000006">
    <property type="protein sequence ID" value="GGI08127.1"/>
    <property type="molecule type" value="Genomic_DNA"/>
</dbReference>
<feature type="domain" description="UDP-N-acetylglucosamine 2-epimerase" evidence="5">
    <location>
        <begin position="103"/>
        <end position="388"/>
    </location>
</feature>
<dbReference type="InterPro" id="IPR029767">
    <property type="entry name" value="WecB-like"/>
</dbReference>
<evidence type="ECO:0000256" key="2">
    <source>
        <dbReference type="ARBA" id="ARBA00038209"/>
    </source>
</evidence>
<dbReference type="RefSeq" id="WP_188523528.1">
    <property type="nucleotide sequence ID" value="NZ_BMDG01000006.1"/>
</dbReference>
<dbReference type="EC" id="5.1.3.14" evidence="3"/>